<dbReference type="OrthoDB" id="9803968at2"/>
<evidence type="ECO:0000313" key="5">
    <source>
        <dbReference type="EMBL" id="GAC47624.1"/>
    </source>
</evidence>
<dbReference type="PROSITE" id="PS00455">
    <property type="entry name" value="AMP_BINDING"/>
    <property type="match status" value="1"/>
</dbReference>
<organism evidence="5 6">
    <name type="scientific">Gordonia aichiensis NBRC 108223</name>
    <dbReference type="NCBI Taxonomy" id="1220583"/>
    <lineage>
        <taxon>Bacteria</taxon>
        <taxon>Bacillati</taxon>
        <taxon>Actinomycetota</taxon>
        <taxon>Actinomycetes</taxon>
        <taxon>Mycobacteriales</taxon>
        <taxon>Gordoniaceae</taxon>
        <taxon>Gordonia</taxon>
    </lineage>
</organism>
<evidence type="ECO:0000256" key="1">
    <source>
        <dbReference type="ARBA" id="ARBA00006432"/>
    </source>
</evidence>
<sequence>MAGRVAVPDSMDLGSWTARRAAIGPDHPAVTYGDETLSYAQFQRRIDCLADRLVAGGVESGDRVAYLGPNHSAFLISLFACARAGATFVPLNFRLTGPELAYILDDCGAATLIADATLTSVVDEVRSDLSVARYVAVGEASGWESFDELLAAGTPIAEPVLAAPEDVAVIMYTSGTTGRPKGAMLTHGNLFWNNINALLSFDTVSSDVTYTAAPLFHIGGLNVTTLVTLQKGGHVILSGAFDPTQALSDIEKYRVTTMFGVPAMFLFMSQVPAFATADLSSLRYFICGGAPVPEPLMRAYADRGVTFAQGYGLTETAPLALVMGIDESEKKIGAAGNKVLPLSDVRLVDATNTEVAAGQPGEICVRGPQVMVGYWNNPGATDAAIDDDGWFHTGDVGREDDDGYVYVVDRVKDMVISGGENVYPAEVESVLYSHPAVAEVAIVGLPDAKWGEAVTAVIATAPGETVTLEELREFAADRLARYKLPLRLEFVDALPRNPSGKVLKFQLRDELGAESASASPVI</sequence>
<dbReference type="InterPro" id="IPR025110">
    <property type="entry name" value="AMP-bd_C"/>
</dbReference>
<comment type="caution">
    <text evidence="5">The sequence shown here is derived from an EMBL/GenBank/DDBJ whole genome shotgun (WGS) entry which is preliminary data.</text>
</comment>
<protein>
    <submittedName>
        <fullName evidence="5">Putative acyl-CoA synthetase</fullName>
    </submittedName>
</protein>
<comment type="similarity">
    <text evidence="1">Belongs to the ATP-dependent AMP-binding enzyme family.</text>
</comment>
<keyword evidence="2" id="KW-0436">Ligase</keyword>
<gene>
    <name evidence="5" type="ORF">GOACH_04_00180</name>
</gene>
<keyword evidence="6" id="KW-1185">Reference proteome</keyword>
<dbReference type="Pfam" id="PF13193">
    <property type="entry name" value="AMP-binding_C"/>
    <property type="match status" value="1"/>
</dbReference>
<dbReference type="Gene3D" id="3.40.50.12780">
    <property type="entry name" value="N-terminal domain of ligase-like"/>
    <property type="match status" value="1"/>
</dbReference>
<accession>L7KG84</accession>
<evidence type="ECO:0000259" key="4">
    <source>
        <dbReference type="Pfam" id="PF13193"/>
    </source>
</evidence>
<evidence type="ECO:0000313" key="6">
    <source>
        <dbReference type="Proteomes" id="UP000010988"/>
    </source>
</evidence>
<dbReference type="AlphaFoldDB" id="L7KG84"/>
<dbReference type="InterPro" id="IPR045851">
    <property type="entry name" value="AMP-bd_C_sf"/>
</dbReference>
<feature type="domain" description="AMP-dependent synthetase/ligase" evidence="3">
    <location>
        <begin position="19"/>
        <end position="375"/>
    </location>
</feature>
<evidence type="ECO:0000259" key="3">
    <source>
        <dbReference type="Pfam" id="PF00501"/>
    </source>
</evidence>
<dbReference type="STRING" id="1220583.GOACH_04_00180"/>
<evidence type="ECO:0000256" key="2">
    <source>
        <dbReference type="ARBA" id="ARBA00022598"/>
    </source>
</evidence>
<dbReference type="eggNOG" id="COG0318">
    <property type="taxonomic scope" value="Bacteria"/>
</dbReference>
<dbReference type="Proteomes" id="UP000010988">
    <property type="component" value="Unassembled WGS sequence"/>
</dbReference>
<dbReference type="SUPFAM" id="SSF56801">
    <property type="entry name" value="Acetyl-CoA synthetase-like"/>
    <property type="match status" value="1"/>
</dbReference>
<reference evidence="5 6" key="1">
    <citation type="submission" date="2012-12" db="EMBL/GenBank/DDBJ databases">
        <title>Whole genome shotgun sequence of Gordonia aichiensis NBRC 108223.</title>
        <authorList>
            <person name="Isaki-Nakamura S."/>
            <person name="Hosoyama A."/>
            <person name="Tsuchikane K."/>
            <person name="Ando Y."/>
            <person name="Baba S."/>
            <person name="Ohji S."/>
            <person name="Hamada M."/>
            <person name="Tamura T."/>
            <person name="Yamazoe A."/>
            <person name="Yamazaki S."/>
            <person name="Fujita N."/>
        </authorList>
    </citation>
    <scope>NUCLEOTIDE SEQUENCE [LARGE SCALE GENOMIC DNA]</scope>
    <source>
        <strain evidence="5 6">NBRC 108223</strain>
    </source>
</reference>
<feature type="domain" description="AMP-binding enzyme C-terminal" evidence="4">
    <location>
        <begin position="426"/>
        <end position="501"/>
    </location>
</feature>
<dbReference type="InterPro" id="IPR020845">
    <property type="entry name" value="AMP-binding_CS"/>
</dbReference>
<dbReference type="EMBL" id="BANR01000004">
    <property type="protein sequence ID" value="GAC47624.1"/>
    <property type="molecule type" value="Genomic_DNA"/>
</dbReference>
<dbReference type="RefSeq" id="WP_005171369.1">
    <property type="nucleotide sequence ID" value="NZ_BANR01000004.1"/>
</dbReference>
<dbReference type="InterPro" id="IPR000873">
    <property type="entry name" value="AMP-dep_synth/lig_dom"/>
</dbReference>
<dbReference type="Pfam" id="PF00501">
    <property type="entry name" value="AMP-binding"/>
    <property type="match status" value="1"/>
</dbReference>
<dbReference type="CDD" id="cd17631">
    <property type="entry name" value="FACL_FadD13-like"/>
    <property type="match status" value="1"/>
</dbReference>
<dbReference type="InterPro" id="IPR042099">
    <property type="entry name" value="ANL_N_sf"/>
</dbReference>
<dbReference type="FunFam" id="3.30.300.30:FF:000008">
    <property type="entry name" value="2,3-dihydroxybenzoate-AMP ligase"/>
    <property type="match status" value="1"/>
</dbReference>
<proteinExistence type="inferred from homology"/>
<dbReference type="PANTHER" id="PTHR43201:SF5">
    <property type="entry name" value="MEDIUM-CHAIN ACYL-COA LIGASE ACSF2, MITOCHONDRIAL"/>
    <property type="match status" value="1"/>
</dbReference>
<dbReference type="PANTHER" id="PTHR43201">
    <property type="entry name" value="ACYL-COA SYNTHETASE"/>
    <property type="match status" value="1"/>
</dbReference>
<dbReference type="NCBIfam" id="NF004837">
    <property type="entry name" value="PRK06187.1"/>
    <property type="match status" value="1"/>
</dbReference>
<name>L7KG84_9ACTN</name>
<dbReference type="Gene3D" id="3.30.300.30">
    <property type="match status" value="1"/>
</dbReference>
<dbReference type="GO" id="GO:0006631">
    <property type="term" value="P:fatty acid metabolic process"/>
    <property type="evidence" value="ECO:0007669"/>
    <property type="project" value="TreeGrafter"/>
</dbReference>
<dbReference type="GO" id="GO:0031956">
    <property type="term" value="F:medium-chain fatty acid-CoA ligase activity"/>
    <property type="evidence" value="ECO:0007669"/>
    <property type="project" value="TreeGrafter"/>
</dbReference>